<dbReference type="Gene3D" id="1.20.1250.20">
    <property type="entry name" value="MFS general substrate transporter like domains"/>
    <property type="match status" value="1"/>
</dbReference>
<sequence>MKEQLRSIHPLAWTIIAGTIFGRMATSMSIPFLSIYLTTRLGVSPFHTGIIVSVSSLVGIFASFYGGYISDRIGRRKVMLVSIASWALVFVAFALAEAAWAFFVINALNGLCKSLFEPTSRALLSDVTPKEKRLLIYNMRYAAINIGVVAGPLLGLLLGSASTGTPFMVAAGVYALYGVLLLIQFARYAADLHVGTTTGEAPLRMGEAFRTASRDPIFMPILLGTVFCVMGYAHSNSTMPQFLSLSFAEGTRWFTYMLTANAICVLAFQYPLVRLASRFSPVNSLIAGNLCIAVSLLLFSVLHSGWLFILDMVLFTIGEVLLFTMLDVLIDQISDAQYKGTYFGTIGFNNLGSVLAPLFGGWLLDSYGQTAPLAVFVPITLSVVLGIPFLLVARNRLAQRTFRIAAETGEPATTVILK</sequence>
<dbReference type="PRINTS" id="PR01035">
    <property type="entry name" value="TCRTETA"/>
</dbReference>
<feature type="transmembrane region" description="Helical" evidence="8">
    <location>
        <begin position="285"/>
        <end position="302"/>
    </location>
</feature>
<dbReference type="PROSITE" id="PS50850">
    <property type="entry name" value="MFS"/>
    <property type="match status" value="1"/>
</dbReference>
<feature type="domain" description="Major facilitator superfamily (MFS) profile" evidence="9">
    <location>
        <begin position="11"/>
        <end position="398"/>
    </location>
</feature>
<proteinExistence type="inferred from homology"/>
<evidence type="ECO:0000256" key="4">
    <source>
        <dbReference type="ARBA" id="ARBA00022475"/>
    </source>
</evidence>
<dbReference type="Proteomes" id="UP001242811">
    <property type="component" value="Unassembled WGS sequence"/>
</dbReference>
<dbReference type="Pfam" id="PF07690">
    <property type="entry name" value="MFS_1"/>
    <property type="match status" value="1"/>
</dbReference>
<evidence type="ECO:0000313" key="11">
    <source>
        <dbReference type="Proteomes" id="UP001242811"/>
    </source>
</evidence>
<evidence type="ECO:0000313" key="10">
    <source>
        <dbReference type="EMBL" id="MDQ0494634.1"/>
    </source>
</evidence>
<feature type="transmembrane region" description="Helical" evidence="8">
    <location>
        <begin position="164"/>
        <end position="183"/>
    </location>
</feature>
<dbReference type="EMBL" id="JAUSWA010000015">
    <property type="protein sequence ID" value="MDQ0494634.1"/>
    <property type="molecule type" value="Genomic_DNA"/>
</dbReference>
<name>A0ABU0L2H4_9BACL</name>
<feature type="transmembrane region" description="Helical" evidence="8">
    <location>
        <begin position="253"/>
        <end position="273"/>
    </location>
</feature>
<evidence type="ECO:0000256" key="8">
    <source>
        <dbReference type="SAM" id="Phobius"/>
    </source>
</evidence>
<evidence type="ECO:0000256" key="3">
    <source>
        <dbReference type="ARBA" id="ARBA00022448"/>
    </source>
</evidence>
<comment type="subcellular location">
    <subcellularLocation>
        <location evidence="1">Cell membrane</location>
        <topology evidence="1">Multi-pass membrane protein</topology>
    </subcellularLocation>
</comment>
<feature type="transmembrane region" description="Helical" evidence="8">
    <location>
        <begin position="12"/>
        <end position="34"/>
    </location>
</feature>
<accession>A0ABU0L2H4</accession>
<dbReference type="CDD" id="cd17329">
    <property type="entry name" value="MFS_MdtH_MDR_like"/>
    <property type="match status" value="1"/>
</dbReference>
<feature type="transmembrane region" description="Helical" evidence="8">
    <location>
        <begin position="46"/>
        <end position="66"/>
    </location>
</feature>
<feature type="transmembrane region" description="Helical" evidence="8">
    <location>
        <begin position="308"/>
        <end position="330"/>
    </location>
</feature>
<keyword evidence="3" id="KW-0813">Transport</keyword>
<keyword evidence="6 8" id="KW-1133">Transmembrane helix</keyword>
<dbReference type="RefSeq" id="WP_152381289.1">
    <property type="nucleotide sequence ID" value="NZ_CP045298.1"/>
</dbReference>
<dbReference type="InterPro" id="IPR036259">
    <property type="entry name" value="MFS_trans_sf"/>
</dbReference>
<feature type="transmembrane region" description="Helical" evidence="8">
    <location>
        <begin position="78"/>
        <end position="94"/>
    </location>
</feature>
<keyword evidence="4" id="KW-1003">Cell membrane</keyword>
<dbReference type="InterPro" id="IPR005829">
    <property type="entry name" value="Sugar_transporter_CS"/>
</dbReference>
<keyword evidence="11" id="KW-1185">Reference proteome</keyword>
<reference evidence="10 11" key="1">
    <citation type="submission" date="2023-07" db="EMBL/GenBank/DDBJ databases">
        <title>Genomic Encyclopedia of Type Strains, Phase IV (KMG-IV): sequencing the most valuable type-strain genomes for metagenomic binning, comparative biology and taxonomic classification.</title>
        <authorList>
            <person name="Goeker M."/>
        </authorList>
    </citation>
    <scope>NUCLEOTIDE SEQUENCE [LARGE SCALE GENOMIC DNA]</scope>
    <source>
        <strain evidence="10 11">DSM 14914</strain>
    </source>
</reference>
<evidence type="ECO:0000256" key="5">
    <source>
        <dbReference type="ARBA" id="ARBA00022692"/>
    </source>
</evidence>
<keyword evidence="7 8" id="KW-0472">Membrane</keyword>
<organism evidence="10 11">
    <name type="scientific">Paenibacillus brasilensis</name>
    <dbReference type="NCBI Taxonomy" id="128574"/>
    <lineage>
        <taxon>Bacteria</taxon>
        <taxon>Bacillati</taxon>
        <taxon>Bacillota</taxon>
        <taxon>Bacilli</taxon>
        <taxon>Bacillales</taxon>
        <taxon>Paenibacillaceae</taxon>
        <taxon>Paenibacillus</taxon>
    </lineage>
</organism>
<evidence type="ECO:0000256" key="6">
    <source>
        <dbReference type="ARBA" id="ARBA00022989"/>
    </source>
</evidence>
<evidence type="ECO:0000256" key="2">
    <source>
        <dbReference type="ARBA" id="ARBA00007520"/>
    </source>
</evidence>
<feature type="transmembrane region" description="Helical" evidence="8">
    <location>
        <begin position="370"/>
        <end position="393"/>
    </location>
</feature>
<feature type="transmembrane region" description="Helical" evidence="8">
    <location>
        <begin position="217"/>
        <end position="233"/>
    </location>
</feature>
<feature type="transmembrane region" description="Helical" evidence="8">
    <location>
        <begin position="342"/>
        <end position="364"/>
    </location>
</feature>
<evidence type="ECO:0000256" key="1">
    <source>
        <dbReference type="ARBA" id="ARBA00004651"/>
    </source>
</evidence>
<dbReference type="PANTHER" id="PTHR43414:SF1">
    <property type="entry name" value="PEPTIDE PERMEASE"/>
    <property type="match status" value="1"/>
</dbReference>
<feature type="transmembrane region" description="Helical" evidence="8">
    <location>
        <begin position="137"/>
        <end position="158"/>
    </location>
</feature>
<protein>
    <submittedName>
        <fullName evidence="10">MFS family permease</fullName>
    </submittedName>
</protein>
<gene>
    <name evidence="10" type="ORF">QOZ95_002800</name>
</gene>
<dbReference type="PANTHER" id="PTHR43414">
    <property type="entry name" value="MULTIDRUG RESISTANCE PROTEIN MDTG"/>
    <property type="match status" value="1"/>
</dbReference>
<dbReference type="SUPFAM" id="SSF103473">
    <property type="entry name" value="MFS general substrate transporter"/>
    <property type="match status" value="1"/>
</dbReference>
<comment type="caution">
    <text evidence="10">The sequence shown here is derived from an EMBL/GenBank/DDBJ whole genome shotgun (WGS) entry which is preliminary data.</text>
</comment>
<dbReference type="PROSITE" id="PS00216">
    <property type="entry name" value="SUGAR_TRANSPORT_1"/>
    <property type="match status" value="1"/>
</dbReference>
<evidence type="ECO:0000256" key="7">
    <source>
        <dbReference type="ARBA" id="ARBA00023136"/>
    </source>
</evidence>
<dbReference type="InterPro" id="IPR001958">
    <property type="entry name" value="Tet-R_TetA/multi-R_MdtG-like"/>
</dbReference>
<dbReference type="InterPro" id="IPR020846">
    <property type="entry name" value="MFS_dom"/>
</dbReference>
<comment type="similarity">
    <text evidence="2">Belongs to the major facilitator superfamily. TCR/Tet family.</text>
</comment>
<keyword evidence="5 8" id="KW-0812">Transmembrane</keyword>
<dbReference type="InterPro" id="IPR011701">
    <property type="entry name" value="MFS"/>
</dbReference>
<evidence type="ECO:0000259" key="9">
    <source>
        <dbReference type="PROSITE" id="PS50850"/>
    </source>
</evidence>